<evidence type="ECO:0000313" key="3">
    <source>
        <dbReference type="Proteomes" id="UP001379533"/>
    </source>
</evidence>
<sequence>MLDTNILSAMRFDPSLVSAGEVATTSFNLSEILYGALRRPDLADVQSFARFVIENIPILDFNGEAAAWYAKKRIQMNFVKPNIDAMIAAITFVHDATLVTRNVRDFPFDELNVVTRC</sequence>
<accession>A0ABZ2KCW2</accession>
<dbReference type="Pfam" id="PF01850">
    <property type="entry name" value="PIN"/>
    <property type="match status" value="1"/>
</dbReference>
<proteinExistence type="predicted"/>
<organism evidence="2 3">
    <name type="scientific">Pendulispora brunnea</name>
    <dbReference type="NCBI Taxonomy" id="2905690"/>
    <lineage>
        <taxon>Bacteria</taxon>
        <taxon>Pseudomonadati</taxon>
        <taxon>Myxococcota</taxon>
        <taxon>Myxococcia</taxon>
        <taxon>Myxococcales</taxon>
        <taxon>Sorangiineae</taxon>
        <taxon>Pendulisporaceae</taxon>
        <taxon>Pendulispora</taxon>
    </lineage>
</organism>
<name>A0ABZ2KCW2_9BACT</name>
<evidence type="ECO:0000313" key="2">
    <source>
        <dbReference type="EMBL" id="WXA95929.1"/>
    </source>
</evidence>
<reference evidence="2 3" key="1">
    <citation type="submission" date="2021-12" db="EMBL/GenBank/DDBJ databases">
        <title>Discovery of the Pendulisporaceae a myxobacterial family with distinct sporulation behavior and unique specialized metabolism.</title>
        <authorList>
            <person name="Garcia R."/>
            <person name="Popoff A."/>
            <person name="Bader C.D."/>
            <person name="Loehr J."/>
            <person name="Walesch S."/>
            <person name="Walt C."/>
            <person name="Boldt J."/>
            <person name="Bunk B."/>
            <person name="Haeckl F.J.F.P.J."/>
            <person name="Gunesch A.P."/>
            <person name="Birkelbach J."/>
            <person name="Nuebel U."/>
            <person name="Pietschmann T."/>
            <person name="Bach T."/>
            <person name="Mueller R."/>
        </authorList>
    </citation>
    <scope>NUCLEOTIDE SEQUENCE [LARGE SCALE GENOMIC DNA]</scope>
    <source>
        <strain evidence="2 3">MSr12523</strain>
    </source>
</reference>
<evidence type="ECO:0000259" key="1">
    <source>
        <dbReference type="Pfam" id="PF01850"/>
    </source>
</evidence>
<dbReference type="InterPro" id="IPR002716">
    <property type="entry name" value="PIN_dom"/>
</dbReference>
<dbReference type="EMBL" id="CP089982">
    <property type="protein sequence ID" value="WXA95929.1"/>
    <property type="molecule type" value="Genomic_DNA"/>
</dbReference>
<gene>
    <name evidence="2" type="ORF">LZC95_03640</name>
</gene>
<keyword evidence="3" id="KW-1185">Reference proteome</keyword>
<dbReference type="InterPro" id="IPR029060">
    <property type="entry name" value="PIN-like_dom_sf"/>
</dbReference>
<protein>
    <submittedName>
        <fullName evidence="2">PIN domain-containing protein</fullName>
    </submittedName>
</protein>
<dbReference type="Proteomes" id="UP001379533">
    <property type="component" value="Chromosome"/>
</dbReference>
<feature type="domain" description="PIN" evidence="1">
    <location>
        <begin position="1"/>
        <end position="104"/>
    </location>
</feature>
<dbReference type="SUPFAM" id="SSF88723">
    <property type="entry name" value="PIN domain-like"/>
    <property type="match status" value="1"/>
</dbReference>
<dbReference type="Gene3D" id="3.40.50.1010">
    <property type="entry name" value="5'-nuclease"/>
    <property type="match status" value="1"/>
</dbReference>
<dbReference type="RefSeq" id="WP_394846540.1">
    <property type="nucleotide sequence ID" value="NZ_CP089982.1"/>
</dbReference>